<comment type="caution">
    <text evidence="1">The sequence shown here is derived from an EMBL/GenBank/DDBJ whole genome shotgun (WGS) entry which is preliminary data.</text>
</comment>
<keyword evidence="2" id="KW-1185">Reference proteome</keyword>
<dbReference type="PRINTS" id="PR00081">
    <property type="entry name" value="GDHRDH"/>
</dbReference>
<organism evidence="1 2">
    <name type="scientific">Penicillium vulpinum</name>
    <dbReference type="NCBI Taxonomy" id="29845"/>
    <lineage>
        <taxon>Eukaryota</taxon>
        <taxon>Fungi</taxon>
        <taxon>Dikarya</taxon>
        <taxon>Ascomycota</taxon>
        <taxon>Pezizomycotina</taxon>
        <taxon>Eurotiomycetes</taxon>
        <taxon>Eurotiomycetidae</taxon>
        <taxon>Eurotiales</taxon>
        <taxon>Aspergillaceae</taxon>
        <taxon>Penicillium</taxon>
    </lineage>
</organism>
<evidence type="ECO:0000313" key="2">
    <source>
        <dbReference type="Proteomes" id="UP000191518"/>
    </source>
</evidence>
<protein>
    <recommendedName>
        <fullName evidence="3">Short-chain dehydrogenase/reductase SDR</fullName>
    </recommendedName>
</protein>
<dbReference type="EMBL" id="MDYP01000004">
    <property type="protein sequence ID" value="OQE10160.1"/>
    <property type="molecule type" value="Genomic_DNA"/>
</dbReference>
<gene>
    <name evidence="1" type="ORF">PENVUL_c004G08300</name>
</gene>
<dbReference type="Proteomes" id="UP000191518">
    <property type="component" value="Unassembled WGS sequence"/>
</dbReference>
<dbReference type="SUPFAM" id="SSF51735">
    <property type="entry name" value="NAD(P)-binding Rossmann-fold domains"/>
    <property type="match status" value="1"/>
</dbReference>
<dbReference type="Pfam" id="PF00106">
    <property type="entry name" value="adh_short"/>
    <property type="match status" value="1"/>
</dbReference>
<dbReference type="PANTHER" id="PTHR45458:SF1">
    <property type="entry name" value="SHORT CHAIN DEHYDROGENASE"/>
    <property type="match status" value="1"/>
</dbReference>
<name>A0A1V6S8R1_9EURO</name>
<accession>A0A1V6S8R1</accession>
<sequence length="232" mass="25430">MSISPPTILLIGASRGLGHAMAAEFLEKGWNVVGTVRGESRTLLHDLADKYSGRVDIETLDICQPDQIKALDARLSGKIFDVLFVNSGTTNRDQTQKIGDVSTEEFVHVMVTNALSPMRVVESLAHRVAPKGLIGVMSSGQGSITNNETGQREVYRGTKAALNMYMRSFAARQVPLRPMVVMAPGWVKTELGGPEARLTIEESIPNLVNVLLAKRERPGLEYLDYLGRTVPW</sequence>
<dbReference type="GO" id="GO:0016616">
    <property type="term" value="F:oxidoreductase activity, acting on the CH-OH group of donors, NAD or NADP as acceptor"/>
    <property type="evidence" value="ECO:0007669"/>
    <property type="project" value="TreeGrafter"/>
</dbReference>
<dbReference type="PANTHER" id="PTHR45458">
    <property type="entry name" value="SHORT-CHAIN DEHYDROGENASE/REDUCTASE SDR"/>
    <property type="match status" value="1"/>
</dbReference>
<dbReference type="InterPro" id="IPR052184">
    <property type="entry name" value="SDR_enzymes"/>
</dbReference>
<proteinExistence type="predicted"/>
<dbReference type="InterPro" id="IPR002347">
    <property type="entry name" value="SDR_fam"/>
</dbReference>
<dbReference type="Gene3D" id="3.40.50.720">
    <property type="entry name" value="NAD(P)-binding Rossmann-like Domain"/>
    <property type="match status" value="1"/>
</dbReference>
<dbReference type="AlphaFoldDB" id="A0A1V6S8R1"/>
<dbReference type="InterPro" id="IPR036291">
    <property type="entry name" value="NAD(P)-bd_dom_sf"/>
</dbReference>
<evidence type="ECO:0000313" key="1">
    <source>
        <dbReference type="EMBL" id="OQE10160.1"/>
    </source>
</evidence>
<evidence type="ECO:0008006" key="3">
    <source>
        <dbReference type="Google" id="ProtNLM"/>
    </source>
</evidence>
<reference evidence="2" key="1">
    <citation type="journal article" date="2017" name="Nat. Microbiol.">
        <title>Global analysis of biosynthetic gene clusters reveals vast potential of secondary metabolite production in Penicillium species.</title>
        <authorList>
            <person name="Nielsen J.C."/>
            <person name="Grijseels S."/>
            <person name="Prigent S."/>
            <person name="Ji B."/>
            <person name="Dainat J."/>
            <person name="Nielsen K.F."/>
            <person name="Frisvad J.C."/>
            <person name="Workman M."/>
            <person name="Nielsen J."/>
        </authorList>
    </citation>
    <scope>NUCLEOTIDE SEQUENCE [LARGE SCALE GENOMIC DNA]</scope>
    <source>
        <strain evidence="2">IBT 29486</strain>
    </source>
</reference>